<organism evidence="1 2">
    <name type="scientific">Candidozyma auris</name>
    <name type="common">Yeast</name>
    <name type="synonym">Candida auris</name>
    <dbReference type="NCBI Taxonomy" id="498019"/>
    <lineage>
        <taxon>Eukaryota</taxon>
        <taxon>Fungi</taxon>
        <taxon>Dikarya</taxon>
        <taxon>Ascomycota</taxon>
        <taxon>Saccharomycotina</taxon>
        <taxon>Pichiomycetes</taxon>
        <taxon>Metschnikowiaceae</taxon>
        <taxon>Candidozyma</taxon>
    </lineage>
</organism>
<comment type="caution">
    <text evidence="1">The sequence shown here is derived from an EMBL/GenBank/DDBJ whole genome shotgun (WGS) entry which is preliminary data.</text>
</comment>
<dbReference type="AlphaFoldDB" id="A0A0L0NVZ0"/>
<gene>
    <name evidence="1" type="ORF">QG37_04935</name>
</gene>
<evidence type="ECO:0000313" key="2">
    <source>
        <dbReference type="Proteomes" id="UP000037122"/>
    </source>
</evidence>
<proteinExistence type="predicted"/>
<name>A0A0L0NVZ0_CANAR</name>
<accession>A0A0L0NVZ0</accession>
<sequence>MDGHNPDQIEVFYIKLGGGVKMCQWQIVVLGNGCEIALLT</sequence>
<protein>
    <submittedName>
        <fullName evidence="1">Uncharacterized protein</fullName>
    </submittedName>
</protein>
<dbReference type="VEuPathDB" id="FungiDB:QG37_04935"/>
<evidence type="ECO:0000313" key="1">
    <source>
        <dbReference type="EMBL" id="KND98179.1"/>
    </source>
</evidence>
<dbReference type="Proteomes" id="UP000037122">
    <property type="component" value="Unassembled WGS sequence"/>
</dbReference>
<dbReference type="EMBL" id="LGST01000034">
    <property type="protein sequence ID" value="KND98179.1"/>
    <property type="molecule type" value="Genomic_DNA"/>
</dbReference>
<reference evidence="2" key="1">
    <citation type="journal article" date="2015" name="BMC Genomics">
        <title>Draft genome of a commonly misdiagnosed multidrug resistant pathogen Candida auris.</title>
        <authorList>
            <person name="Chatterjee S."/>
            <person name="Alampalli S.V."/>
            <person name="Nageshan R.K."/>
            <person name="Chettiar S.T."/>
            <person name="Joshi S."/>
            <person name="Tatu U.S."/>
        </authorList>
    </citation>
    <scope>NUCLEOTIDE SEQUENCE [LARGE SCALE GENOMIC DNA]</scope>
    <source>
        <strain evidence="2">6684</strain>
    </source>
</reference>